<protein>
    <submittedName>
        <fullName evidence="1">Abi family protein</fullName>
    </submittedName>
</protein>
<name>I5C9B7_9BACT</name>
<dbReference type="EMBL" id="AJYA01000006">
    <property type="protein sequence ID" value="EIM78419.1"/>
    <property type="molecule type" value="Genomic_DNA"/>
</dbReference>
<dbReference type="PATRIC" id="fig|1189621.3.peg.730"/>
<evidence type="ECO:0000313" key="1">
    <source>
        <dbReference type="EMBL" id="EIM78419.1"/>
    </source>
</evidence>
<dbReference type="Proteomes" id="UP000005551">
    <property type="component" value="Unassembled WGS sequence"/>
</dbReference>
<keyword evidence="2" id="KW-1185">Reference proteome</keyword>
<comment type="caution">
    <text evidence="1">The sequence shown here is derived from an EMBL/GenBank/DDBJ whole genome shotgun (WGS) entry which is preliminary data.</text>
</comment>
<dbReference type="STRING" id="1189621.A3SI_03493"/>
<dbReference type="Pfam" id="PF07751">
    <property type="entry name" value="Abi_2"/>
    <property type="match status" value="1"/>
</dbReference>
<proteinExistence type="predicted"/>
<reference evidence="1 2" key="1">
    <citation type="submission" date="2012-05" db="EMBL/GenBank/DDBJ databases">
        <title>Genome sequence of Nitritalea halalkaliphila LW7.</title>
        <authorList>
            <person name="Jangir P.K."/>
            <person name="Singh A."/>
            <person name="Shivaji S."/>
            <person name="Sharma R."/>
        </authorList>
    </citation>
    <scope>NUCLEOTIDE SEQUENCE [LARGE SCALE GENOMIC DNA]</scope>
    <source>
        <strain evidence="1 2">LW7</strain>
    </source>
</reference>
<organism evidence="1 2">
    <name type="scientific">Nitritalea halalkaliphila LW7</name>
    <dbReference type="NCBI Taxonomy" id="1189621"/>
    <lineage>
        <taxon>Bacteria</taxon>
        <taxon>Pseudomonadati</taxon>
        <taxon>Bacteroidota</taxon>
        <taxon>Cytophagia</taxon>
        <taxon>Cytophagales</taxon>
        <taxon>Cyclobacteriaceae</taxon>
        <taxon>Nitritalea</taxon>
    </lineage>
</organism>
<gene>
    <name evidence="1" type="ORF">A3SI_03493</name>
</gene>
<accession>I5C9B7</accession>
<dbReference type="InterPro" id="IPR011664">
    <property type="entry name" value="Abi_system_AbiD/AbiF-like"/>
</dbReference>
<dbReference type="AlphaFoldDB" id="I5C9B7"/>
<sequence length="353" mass="41903">MTLLHNTQAFGEEKAFLQICKHIFTFRNYLRKFALTEPELHTVRSALGSFFFITMSKPAYTIQEQIELLKSRGMLFRDESTAPHFLQNISYYRLKGYWWDMQADRITHQLQPQTYFEDIVDRYNFDRHLRLILFDAVERIEVALRTQMIYHLSLGKGPCWYQDPNIVTDQVKQAKNLSKLMDEFGYSQEIFIKDHKRRHPENHPESWKILEIASFGTLSKFYKNLKHDLPEKSAIAKGMGLNLHVELSSWLEAIGYVRNIIAHHSRLWSRDMVKRPRVNLKNPTSLWLNLPLSEVQMKKPFLIISCMLFLCNKVTPNHQIKMKILSLFEESPSMQIYKLGFLNNWENQELWKS</sequence>
<evidence type="ECO:0000313" key="2">
    <source>
        <dbReference type="Proteomes" id="UP000005551"/>
    </source>
</evidence>